<evidence type="ECO:0000256" key="7">
    <source>
        <dbReference type="ARBA" id="ARBA00023004"/>
    </source>
</evidence>
<dbReference type="PANTHER" id="PTHR24305">
    <property type="entry name" value="CYTOCHROME P450"/>
    <property type="match status" value="1"/>
</dbReference>
<dbReference type="GO" id="GO:0016705">
    <property type="term" value="F:oxidoreductase activity, acting on paired donors, with incorporation or reduction of molecular oxygen"/>
    <property type="evidence" value="ECO:0007669"/>
    <property type="project" value="InterPro"/>
</dbReference>
<feature type="binding site" description="axial binding residue" evidence="9">
    <location>
        <position position="463"/>
    </location>
    <ligand>
        <name>heme</name>
        <dbReference type="ChEBI" id="CHEBI:30413"/>
    </ligand>
    <ligandPart>
        <name>Fe</name>
        <dbReference type="ChEBI" id="CHEBI:18248"/>
    </ligandPart>
</feature>
<proteinExistence type="inferred from homology"/>
<evidence type="ECO:0000256" key="2">
    <source>
        <dbReference type="ARBA" id="ARBA00005179"/>
    </source>
</evidence>
<reference evidence="11" key="1">
    <citation type="submission" date="2019-04" db="EMBL/GenBank/DDBJ databases">
        <title>Friends and foes A comparative genomics studyof 23 Aspergillus species from section Flavi.</title>
        <authorList>
            <consortium name="DOE Joint Genome Institute"/>
            <person name="Kjaerbolling I."/>
            <person name="Vesth T."/>
            <person name="Frisvad J.C."/>
            <person name="Nybo J.L."/>
            <person name="Theobald S."/>
            <person name="Kildgaard S."/>
            <person name="Isbrandt T."/>
            <person name="Kuo A."/>
            <person name="Sato A."/>
            <person name="Lyhne E.K."/>
            <person name="Kogle M.E."/>
            <person name="Wiebenga A."/>
            <person name="Kun R.S."/>
            <person name="Lubbers R.J."/>
            <person name="Makela M.R."/>
            <person name="Barry K."/>
            <person name="Chovatia M."/>
            <person name="Clum A."/>
            <person name="Daum C."/>
            <person name="Haridas S."/>
            <person name="He G."/>
            <person name="LaButti K."/>
            <person name="Lipzen A."/>
            <person name="Mondo S."/>
            <person name="Riley R."/>
            <person name="Salamov A."/>
            <person name="Simmons B.A."/>
            <person name="Magnuson J.K."/>
            <person name="Henrissat B."/>
            <person name="Mortensen U.H."/>
            <person name="Larsen T.O."/>
            <person name="Devries R.P."/>
            <person name="Grigoriev I.V."/>
            <person name="Machida M."/>
            <person name="Baker S.E."/>
            <person name="Andersen M.R."/>
        </authorList>
    </citation>
    <scope>NUCLEOTIDE SEQUENCE [LARGE SCALE GENOMIC DNA]</scope>
    <source>
        <strain evidence="11">IBT 14317</strain>
    </source>
</reference>
<evidence type="ECO:0000256" key="6">
    <source>
        <dbReference type="ARBA" id="ARBA00023002"/>
    </source>
</evidence>
<keyword evidence="10" id="KW-0472">Membrane</keyword>
<name>A0A5N7CBA5_PETAA</name>
<keyword evidence="4 9" id="KW-0349">Heme</keyword>
<keyword evidence="7 9" id="KW-0408">Iron</keyword>
<dbReference type="GO" id="GO:0005506">
    <property type="term" value="F:iron ion binding"/>
    <property type="evidence" value="ECO:0007669"/>
    <property type="project" value="InterPro"/>
</dbReference>
<keyword evidence="6" id="KW-0560">Oxidoreductase</keyword>
<comment type="cofactor">
    <cofactor evidence="1 9">
        <name>heme</name>
        <dbReference type="ChEBI" id="CHEBI:30413"/>
    </cofactor>
</comment>
<comment type="pathway">
    <text evidence="2">Secondary metabolite biosynthesis.</text>
</comment>
<evidence type="ECO:0000256" key="5">
    <source>
        <dbReference type="ARBA" id="ARBA00022723"/>
    </source>
</evidence>
<protein>
    <submittedName>
        <fullName evidence="11">Cytochrome P450</fullName>
    </submittedName>
</protein>
<accession>A0A5N7CBA5</accession>
<dbReference type="Proteomes" id="UP000326877">
    <property type="component" value="Unassembled WGS sequence"/>
</dbReference>
<evidence type="ECO:0000256" key="9">
    <source>
        <dbReference type="PIRSR" id="PIRSR602401-1"/>
    </source>
</evidence>
<feature type="transmembrane region" description="Helical" evidence="10">
    <location>
        <begin position="6"/>
        <end position="26"/>
    </location>
</feature>
<dbReference type="SUPFAM" id="SSF48264">
    <property type="entry name" value="Cytochrome P450"/>
    <property type="match status" value="1"/>
</dbReference>
<dbReference type="InterPro" id="IPR036396">
    <property type="entry name" value="Cyt_P450_sf"/>
</dbReference>
<dbReference type="EMBL" id="ML735248">
    <property type="protein sequence ID" value="KAE8391147.1"/>
    <property type="molecule type" value="Genomic_DNA"/>
</dbReference>
<evidence type="ECO:0000313" key="11">
    <source>
        <dbReference type="EMBL" id="KAE8391147.1"/>
    </source>
</evidence>
<organism evidence="11">
    <name type="scientific">Petromyces alliaceus</name>
    <name type="common">Aspergillus alliaceus</name>
    <dbReference type="NCBI Taxonomy" id="209559"/>
    <lineage>
        <taxon>Eukaryota</taxon>
        <taxon>Fungi</taxon>
        <taxon>Dikarya</taxon>
        <taxon>Ascomycota</taxon>
        <taxon>Pezizomycotina</taxon>
        <taxon>Eurotiomycetes</taxon>
        <taxon>Eurotiomycetidae</taxon>
        <taxon>Eurotiales</taxon>
        <taxon>Aspergillaceae</taxon>
        <taxon>Aspergillus</taxon>
        <taxon>Aspergillus subgen. Circumdati</taxon>
    </lineage>
</organism>
<keyword evidence="10" id="KW-0812">Transmembrane</keyword>
<evidence type="ECO:0000256" key="8">
    <source>
        <dbReference type="ARBA" id="ARBA00023033"/>
    </source>
</evidence>
<dbReference type="PRINTS" id="PR00385">
    <property type="entry name" value="P450"/>
</dbReference>
<keyword evidence="10" id="KW-1133">Transmembrane helix</keyword>
<dbReference type="InterPro" id="IPR050121">
    <property type="entry name" value="Cytochrome_P450_monoxygenase"/>
</dbReference>
<evidence type="ECO:0000256" key="4">
    <source>
        <dbReference type="ARBA" id="ARBA00022617"/>
    </source>
</evidence>
<dbReference type="GO" id="GO:0020037">
    <property type="term" value="F:heme binding"/>
    <property type="evidence" value="ECO:0007669"/>
    <property type="project" value="InterPro"/>
</dbReference>
<comment type="similarity">
    <text evidence="3">Belongs to the cytochrome P450 family.</text>
</comment>
<dbReference type="GO" id="GO:0004497">
    <property type="term" value="F:monooxygenase activity"/>
    <property type="evidence" value="ECO:0007669"/>
    <property type="project" value="UniProtKB-KW"/>
</dbReference>
<dbReference type="PANTHER" id="PTHR24305:SF107">
    <property type="entry name" value="P450, PUTATIVE (EUROFUNG)-RELATED"/>
    <property type="match status" value="1"/>
</dbReference>
<evidence type="ECO:0000256" key="1">
    <source>
        <dbReference type="ARBA" id="ARBA00001971"/>
    </source>
</evidence>
<dbReference type="OrthoDB" id="10029320at2759"/>
<dbReference type="AlphaFoldDB" id="A0A5N7CBA5"/>
<dbReference type="InterPro" id="IPR001128">
    <property type="entry name" value="Cyt_P450"/>
</dbReference>
<gene>
    <name evidence="11" type="ORF">BDV23DRAFT_153784</name>
</gene>
<dbReference type="PRINTS" id="PR00463">
    <property type="entry name" value="EP450I"/>
</dbReference>
<keyword evidence="5 9" id="KW-0479">Metal-binding</keyword>
<keyword evidence="8" id="KW-0503">Monooxygenase</keyword>
<dbReference type="Gene3D" id="1.10.630.10">
    <property type="entry name" value="Cytochrome P450"/>
    <property type="match status" value="1"/>
</dbReference>
<evidence type="ECO:0000256" key="3">
    <source>
        <dbReference type="ARBA" id="ARBA00010617"/>
    </source>
</evidence>
<dbReference type="InterPro" id="IPR002401">
    <property type="entry name" value="Cyt_P450_E_grp-I"/>
</dbReference>
<evidence type="ECO:0000256" key="10">
    <source>
        <dbReference type="SAM" id="Phobius"/>
    </source>
</evidence>
<dbReference type="Pfam" id="PF00067">
    <property type="entry name" value="p450"/>
    <property type="match status" value="1"/>
</dbReference>
<sequence length="533" mass="60327">MLSSNMTIIYQGFGLLASSLVVLFLYKVTYARKKFSNLPKPPDTLVFGHWLLLLREWMSSPKDMFPAYILDGVRRKFDLPPIFFLDLYPMFPPVVVISDPKIARKITLEDRAPRCPGVFQPLKPAATRRWIETLSRDNWVKNHALFGVSFTAAHFVRMIPRMSEDLGPMVQMLVQYSQTGQVFKMEKMAKLAILEMTGRAIFARQLGTFADHSEWSAAYDGAVSFISAARNPFKRPFIMGKWRKRCQVFHALIREEICACFREQTSKVRPKPSLLHSSFTAYLGDKLPQFLSNPCQNGEMSEEYVQELVSSCAGAFLAAVSGSAALSYCLMLLHQHPNIARRVQAEHDDIFSSDRNITLQLLKTNPERLNQLVFTLAVVKETLRLFSMGVILRQPSSDTVISNDGQIYSLRDHIVVLFHTAMHRRPDLFPEPDKFDPDRFMPGSRPKVPSDAWRPFEKGRGNCTGQELALVQLKLVLLLVVREFDFELAYESRSSRGPDIYGGPAYVTLSGTGPGPAGGMPMRVVQRLELGPR</sequence>